<dbReference type="RefSeq" id="WP_144996711.1">
    <property type="nucleotide sequence ID" value="NZ_CP036281.1"/>
</dbReference>
<evidence type="ECO:0000256" key="1">
    <source>
        <dbReference type="ARBA" id="ARBA00004429"/>
    </source>
</evidence>
<feature type="compositionally biased region" description="Basic and acidic residues" evidence="14">
    <location>
        <begin position="703"/>
        <end position="723"/>
    </location>
</feature>
<evidence type="ECO:0000313" key="17">
    <source>
        <dbReference type="EMBL" id="QDU81399.1"/>
    </source>
</evidence>
<comment type="subunit">
    <text evidence="13">Interacts with the Sec translocase complex via SecD. Specifically interacts with transmembrane segments of nascent integral membrane proteins during membrane integration.</text>
</comment>
<evidence type="ECO:0000313" key="18">
    <source>
        <dbReference type="Proteomes" id="UP000317178"/>
    </source>
</evidence>
<accession>A0A518CQ95</accession>
<comment type="function">
    <text evidence="13">Required for the insertion and/or proper folding and/or complex formation of integral membrane proteins into the membrane. Involved in integration of membrane proteins that insert both dependently and independently of the Sec translocase complex, as well as at least some lipoproteins. Aids folding of multispanning membrane proteins.</text>
</comment>
<reference evidence="17 18" key="1">
    <citation type="submission" date="2019-02" db="EMBL/GenBank/DDBJ databases">
        <title>Deep-cultivation of Planctomycetes and their phenomic and genomic characterization uncovers novel biology.</title>
        <authorList>
            <person name="Wiegand S."/>
            <person name="Jogler M."/>
            <person name="Boedeker C."/>
            <person name="Pinto D."/>
            <person name="Vollmers J."/>
            <person name="Rivas-Marin E."/>
            <person name="Kohn T."/>
            <person name="Peeters S.H."/>
            <person name="Heuer A."/>
            <person name="Rast P."/>
            <person name="Oberbeckmann S."/>
            <person name="Bunk B."/>
            <person name="Jeske O."/>
            <person name="Meyerdierks A."/>
            <person name="Storesund J.E."/>
            <person name="Kallscheuer N."/>
            <person name="Luecker S."/>
            <person name="Lage O.M."/>
            <person name="Pohl T."/>
            <person name="Merkel B.J."/>
            <person name="Hornburger P."/>
            <person name="Mueller R.-W."/>
            <person name="Bruemmer F."/>
            <person name="Labrenz M."/>
            <person name="Spormann A.M."/>
            <person name="Op den Camp H."/>
            <person name="Overmann J."/>
            <person name="Amann R."/>
            <person name="Jetten M.S.M."/>
            <person name="Mascher T."/>
            <person name="Medema M.H."/>
            <person name="Devos D.P."/>
            <person name="Kaster A.-K."/>
            <person name="Ovreas L."/>
            <person name="Rohde M."/>
            <person name="Galperin M.Y."/>
            <person name="Jogler C."/>
        </authorList>
    </citation>
    <scope>NUCLEOTIDE SEQUENCE [LARGE SCALE GENOMIC DNA]</scope>
    <source>
        <strain evidence="17 18">Pla110</strain>
    </source>
</reference>
<keyword evidence="9 13" id="KW-0472">Membrane</keyword>
<feature type="transmembrane region" description="Helical" evidence="13">
    <location>
        <begin position="6"/>
        <end position="29"/>
    </location>
</feature>
<dbReference type="InterPro" id="IPR028053">
    <property type="entry name" value="Membr_insert_YidC_N"/>
</dbReference>
<keyword evidence="10 13" id="KW-0143">Chaperone</keyword>
<evidence type="ECO:0000256" key="12">
    <source>
        <dbReference type="ARBA" id="ARBA00033342"/>
    </source>
</evidence>
<evidence type="ECO:0000256" key="8">
    <source>
        <dbReference type="ARBA" id="ARBA00022989"/>
    </source>
</evidence>
<protein>
    <recommendedName>
        <fullName evidence="3 13">Membrane protein insertase YidC</fullName>
    </recommendedName>
    <alternativeName>
        <fullName evidence="12 13">Foldase YidC</fullName>
    </alternativeName>
    <alternativeName>
        <fullName evidence="11 13">Membrane integrase YidC</fullName>
    </alternativeName>
    <alternativeName>
        <fullName evidence="13">Membrane protein YidC</fullName>
    </alternativeName>
</protein>
<dbReference type="PANTHER" id="PTHR12428:SF65">
    <property type="entry name" value="CYTOCHROME C OXIDASE ASSEMBLY PROTEIN COX18, MITOCHONDRIAL"/>
    <property type="match status" value="1"/>
</dbReference>
<dbReference type="Gene3D" id="2.70.98.90">
    <property type="match status" value="1"/>
</dbReference>
<dbReference type="AlphaFoldDB" id="A0A518CQ95"/>
<dbReference type="PANTHER" id="PTHR12428">
    <property type="entry name" value="OXA1"/>
    <property type="match status" value="1"/>
</dbReference>
<keyword evidence="4 13" id="KW-0813">Transport</keyword>
<dbReference type="GO" id="GO:0051205">
    <property type="term" value="P:protein insertion into membrane"/>
    <property type="evidence" value="ECO:0007669"/>
    <property type="project" value="TreeGrafter"/>
</dbReference>
<evidence type="ECO:0000256" key="2">
    <source>
        <dbReference type="ARBA" id="ARBA00010527"/>
    </source>
</evidence>
<dbReference type="CDD" id="cd20070">
    <property type="entry name" value="5TM_YidC_Alb3"/>
    <property type="match status" value="1"/>
</dbReference>
<feature type="transmembrane region" description="Helical" evidence="13">
    <location>
        <begin position="620"/>
        <end position="641"/>
    </location>
</feature>
<dbReference type="PRINTS" id="PR00701">
    <property type="entry name" value="60KDINNERMP"/>
</dbReference>
<feature type="compositionally biased region" description="Basic and acidic residues" evidence="14">
    <location>
        <begin position="678"/>
        <end position="695"/>
    </location>
</feature>
<dbReference type="NCBIfam" id="TIGR03592">
    <property type="entry name" value="yidC_oxa1_cterm"/>
    <property type="match status" value="1"/>
</dbReference>
<evidence type="ECO:0000256" key="14">
    <source>
        <dbReference type="SAM" id="MobiDB-lite"/>
    </source>
</evidence>
<gene>
    <name evidence="13 17" type="primary">yidC</name>
    <name evidence="17" type="ORF">Pla110_31400</name>
</gene>
<evidence type="ECO:0000256" key="11">
    <source>
        <dbReference type="ARBA" id="ARBA00033245"/>
    </source>
</evidence>
<dbReference type="EMBL" id="CP036281">
    <property type="protein sequence ID" value="QDU81399.1"/>
    <property type="molecule type" value="Genomic_DNA"/>
</dbReference>
<feature type="compositionally biased region" description="Low complexity" evidence="14">
    <location>
        <begin position="39"/>
        <end position="50"/>
    </location>
</feature>
<organism evidence="17 18">
    <name type="scientific">Polystyrenella longa</name>
    <dbReference type="NCBI Taxonomy" id="2528007"/>
    <lineage>
        <taxon>Bacteria</taxon>
        <taxon>Pseudomonadati</taxon>
        <taxon>Planctomycetota</taxon>
        <taxon>Planctomycetia</taxon>
        <taxon>Planctomycetales</taxon>
        <taxon>Planctomycetaceae</taxon>
        <taxon>Polystyrenella</taxon>
    </lineage>
</organism>
<dbReference type="OrthoDB" id="9780552at2"/>
<dbReference type="GO" id="GO:0032977">
    <property type="term" value="F:membrane insertase activity"/>
    <property type="evidence" value="ECO:0007669"/>
    <property type="project" value="InterPro"/>
</dbReference>
<dbReference type="Proteomes" id="UP000317178">
    <property type="component" value="Chromosome"/>
</dbReference>
<dbReference type="InterPro" id="IPR001708">
    <property type="entry name" value="YidC/ALB3/OXA1/COX18"/>
</dbReference>
<dbReference type="GO" id="GO:0015031">
    <property type="term" value="P:protein transport"/>
    <property type="evidence" value="ECO:0007669"/>
    <property type="project" value="UniProtKB-KW"/>
</dbReference>
<feature type="region of interest" description="Disordered" evidence="14">
    <location>
        <begin position="33"/>
        <end position="110"/>
    </location>
</feature>
<keyword evidence="8 13" id="KW-1133">Transmembrane helix</keyword>
<feature type="region of interest" description="Disordered" evidence="14">
    <location>
        <begin position="660"/>
        <end position="736"/>
    </location>
</feature>
<name>A0A518CQ95_9PLAN</name>
<evidence type="ECO:0000256" key="9">
    <source>
        <dbReference type="ARBA" id="ARBA00023136"/>
    </source>
</evidence>
<dbReference type="InterPro" id="IPR047196">
    <property type="entry name" value="YidC_ALB_C"/>
</dbReference>
<evidence type="ECO:0000256" key="7">
    <source>
        <dbReference type="ARBA" id="ARBA00022927"/>
    </source>
</evidence>
<evidence type="ECO:0000259" key="16">
    <source>
        <dbReference type="Pfam" id="PF14849"/>
    </source>
</evidence>
<keyword evidence="5 13" id="KW-1003">Cell membrane</keyword>
<keyword evidence="7 13" id="KW-0653">Protein transport</keyword>
<evidence type="ECO:0000256" key="5">
    <source>
        <dbReference type="ARBA" id="ARBA00022475"/>
    </source>
</evidence>
<dbReference type="HAMAP" id="MF_01810">
    <property type="entry name" value="YidC_type1"/>
    <property type="match status" value="1"/>
</dbReference>
<keyword evidence="6 13" id="KW-0812">Transmembrane</keyword>
<feature type="domain" description="Membrane insertase YidC/Oxa/ALB C-terminal" evidence="15">
    <location>
        <begin position="455"/>
        <end position="654"/>
    </location>
</feature>
<dbReference type="InterPro" id="IPR019998">
    <property type="entry name" value="Membr_insert_YidC"/>
</dbReference>
<evidence type="ECO:0000256" key="4">
    <source>
        <dbReference type="ARBA" id="ARBA00022448"/>
    </source>
</evidence>
<dbReference type="GO" id="GO:0005886">
    <property type="term" value="C:plasma membrane"/>
    <property type="evidence" value="ECO:0007669"/>
    <property type="project" value="UniProtKB-SubCell"/>
</dbReference>
<feature type="transmembrane region" description="Helical" evidence="13">
    <location>
        <begin position="455"/>
        <end position="474"/>
    </location>
</feature>
<evidence type="ECO:0000256" key="3">
    <source>
        <dbReference type="ARBA" id="ARBA00015325"/>
    </source>
</evidence>
<dbReference type="InterPro" id="IPR038221">
    <property type="entry name" value="YidC_periplasmic_sf"/>
</dbReference>
<sequence>MDDRNLVRFIIASAIVTFFWFIVGPKLGLVPQPKPPKKAPQQINAPVADEAQVDADKAVVDGAASKEAAGDASTANDKATGESEDGTLAEADSVSAAEPEDAPEKKELEKYPNRKVVLGTLETETPYYMQVELNTQGATVEGAWLNDPRYMNLEDTSEPLRLLGANPDVARRSFEVSIKEVDDLLAGYNTSLTKVDWKVTKEVKDDKLDILKEVVFQYPVPDGSLVLEKRYWLEAVTTQDGIEPYSHETRDSRPEGYLLRYELKIHNQQQQAKTVQYRMLGPVGVPLENKIATYKWRDIKFQSEVEENDFEGTTISATEIIDKDEKPGPWTNYLRFVGVDVQYFAALVFIDDSRPYAERTQERWLKQVEPIALTENKDKAQFSDISFSMLSTEDQLKADGELVHQYKVYLGPKRDDLLEPLNADYVMEVWSWISWLSKPMMWLLTRMHESLGFPYWLAIICLTIIVRGVLHPITRKQMASAKRMKELQPKLQELKKKHGDNREKMAQAQMELYREHNFNPFAGCLPVFMQMPIFIALYQGLRSTIDLRLAEFLWIDNLAAPDMLYTLGIQNLPFLGDYFYYFNLLPVITVLLFIVQNKILMPQPDPTDEMAVQTQKMMKFMMVFMGFMFYHVPSGLCVYFITSSIWSLCERKMIDFQHTPKPTDVLDESPSTIRPHKKQDLITRNGDQKPEKDPGKVGGLWKRVLEAAEAKQQLQRDSDKSSKINDPYGKKKKKKR</sequence>
<feature type="domain" description="Membrane insertase YidC N-terminal" evidence="16">
    <location>
        <begin position="129"/>
        <end position="443"/>
    </location>
</feature>
<dbReference type="KEGG" id="plon:Pla110_31400"/>
<proteinExistence type="inferred from homology"/>
<evidence type="ECO:0000259" key="15">
    <source>
        <dbReference type="Pfam" id="PF02096"/>
    </source>
</evidence>
<dbReference type="InterPro" id="IPR028055">
    <property type="entry name" value="YidC/Oxa/ALB_C"/>
</dbReference>
<feature type="transmembrane region" description="Helical" evidence="13">
    <location>
        <begin position="578"/>
        <end position="595"/>
    </location>
</feature>
<comment type="similarity">
    <text evidence="2 13">Belongs to the OXA1/ALB3/YidC family. Type 1 subfamily.</text>
</comment>
<evidence type="ECO:0000256" key="10">
    <source>
        <dbReference type="ARBA" id="ARBA00023186"/>
    </source>
</evidence>
<evidence type="ECO:0000256" key="13">
    <source>
        <dbReference type="HAMAP-Rule" id="MF_01810"/>
    </source>
</evidence>
<dbReference type="Pfam" id="PF02096">
    <property type="entry name" value="60KD_IMP"/>
    <property type="match status" value="1"/>
</dbReference>
<keyword evidence="18" id="KW-1185">Reference proteome</keyword>
<comment type="subcellular location">
    <subcellularLocation>
        <location evidence="1">Cell inner membrane</location>
        <topology evidence="1">Multi-pass membrane protein</topology>
    </subcellularLocation>
    <subcellularLocation>
        <location evidence="13">Cell membrane</location>
        <topology evidence="13">Multi-pass membrane protein</topology>
    </subcellularLocation>
</comment>
<dbReference type="Pfam" id="PF14849">
    <property type="entry name" value="YidC_periplas"/>
    <property type="match status" value="1"/>
</dbReference>
<evidence type="ECO:0000256" key="6">
    <source>
        <dbReference type="ARBA" id="ARBA00022692"/>
    </source>
</evidence>